<reference evidence="1 2" key="1">
    <citation type="submission" date="2019-01" db="EMBL/GenBank/DDBJ databases">
        <title>Complete genome sequencing of Aequorivita sp. H23M31.</title>
        <authorList>
            <person name="Bae J.-W."/>
        </authorList>
    </citation>
    <scope>NUCLEOTIDE SEQUENCE [LARGE SCALE GENOMIC DNA]</scope>
    <source>
        <strain evidence="1 2">H23M31</strain>
    </source>
</reference>
<proteinExistence type="predicted"/>
<evidence type="ECO:0000313" key="2">
    <source>
        <dbReference type="Proteomes" id="UP000285517"/>
    </source>
</evidence>
<gene>
    <name evidence="1" type="ORF">EI546_05845</name>
</gene>
<dbReference type="AlphaFoldDB" id="A0A410G1X0"/>
<dbReference type="Proteomes" id="UP000285517">
    <property type="component" value="Chromosome"/>
</dbReference>
<dbReference type="EMBL" id="CP034951">
    <property type="protein sequence ID" value="QAA81277.1"/>
    <property type="molecule type" value="Genomic_DNA"/>
</dbReference>
<protein>
    <submittedName>
        <fullName evidence="1">Uncharacterized protein</fullName>
    </submittedName>
</protein>
<dbReference type="RefSeq" id="WP_128249665.1">
    <property type="nucleotide sequence ID" value="NZ_CP034951.1"/>
</dbReference>
<dbReference type="KEGG" id="aev:EI546_05845"/>
<name>A0A410G1X0_9FLAO</name>
<keyword evidence="2" id="KW-1185">Reference proteome</keyword>
<organism evidence="1 2">
    <name type="scientific">Aequorivita ciconiae</name>
    <dbReference type="NCBI Taxonomy" id="2494375"/>
    <lineage>
        <taxon>Bacteria</taxon>
        <taxon>Pseudomonadati</taxon>
        <taxon>Bacteroidota</taxon>
        <taxon>Flavobacteriia</taxon>
        <taxon>Flavobacteriales</taxon>
        <taxon>Flavobacteriaceae</taxon>
        <taxon>Aequorivita</taxon>
    </lineage>
</organism>
<accession>A0A410G1X0</accession>
<sequence>MLRMPLSIYVFAILYLFQLNSLWGQVGINTEDPQTMLDINGNISLKAGFLTLVDGENNIVAADLSLYNISGPTTDFSINGIHPLTEVDGQIITLVNTTPHKMKIVHNSAGGPSGILCTSNGNLILKGIYNSVTLQYIKSIQRWITVASSDASFKNRIYSSIGNTDISNDSNNFIDMDEMVISLIPKKSRIYINVSIAGYMDPLTAANKASHGYADFQLVKTIGSVSTPITAFTSLASDVDYSSITQTAWNSRLVMFPVEVTPGEAISIQLQWRVGGQDFGSLYSNPSSSRNRCHRSITILD</sequence>
<evidence type="ECO:0000313" key="1">
    <source>
        <dbReference type="EMBL" id="QAA81277.1"/>
    </source>
</evidence>
<dbReference type="OrthoDB" id="1273065at2"/>